<dbReference type="Gene3D" id="3.20.20.220">
    <property type="match status" value="1"/>
</dbReference>
<organism evidence="3 4">
    <name type="scientific">Longivirga aurantiaca</name>
    <dbReference type="NCBI Taxonomy" id="1837743"/>
    <lineage>
        <taxon>Bacteria</taxon>
        <taxon>Bacillati</taxon>
        <taxon>Actinomycetota</taxon>
        <taxon>Actinomycetes</taxon>
        <taxon>Sporichthyales</taxon>
        <taxon>Sporichthyaceae</taxon>
        <taxon>Longivirga</taxon>
    </lineage>
</organism>
<comment type="caution">
    <text evidence="3">The sequence shown here is derived from an EMBL/GenBank/DDBJ whole genome shotgun (WGS) entry which is preliminary data.</text>
</comment>
<proteinExistence type="predicted"/>
<sequence>MLKRVVRRVGYAGPVRRTITSSSGLGRVTGRFVGGLDEVSAVAVAQRLRAQGMLTTLHVRQGNPVDEAGADAHVELYRRLVAQHVEAGLREGSEISLKMAQFGLLAPGGLDGAVERMRATVADAYAAGIGVTVDMEGIEEVDVTLDAVCRLRADQPDVGIAIQAYLLRSEADCHALASTGARVRLVKGAYGAGPDVAHTTRATVDSAYERCLEILFAGGAYPMVASHDLRMVEAARAMAREAGKGRDAYEIQMLMGVRTQDQVRLAAAGERLRVYVPYGPDWYGWFVNRIVEKPSNVRLLAHALVSPGPRV</sequence>
<dbReference type="PANTHER" id="PTHR13914:SF0">
    <property type="entry name" value="PROLINE DEHYDROGENASE 1, MITOCHONDRIAL"/>
    <property type="match status" value="1"/>
</dbReference>
<evidence type="ECO:0000313" key="4">
    <source>
        <dbReference type="Proteomes" id="UP001596138"/>
    </source>
</evidence>
<dbReference type="InterPro" id="IPR002872">
    <property type="entry name" value="Proline_DH_dom"/>
</dbReference>
<evidence type="ECO:0000259" key="2">
    <source>
        <dbReference type="Pfam" id="PF01619"/>
    </source>
</evidence>
<dbReference type="PANTHER" id="PTHR13914">
    <property type="entry name" value="PROLINE OXIDASE"/>
    <property type="match status" value="1"/>
</dbReference>
<keyword evidence="4" id="KW-1185">Reference proteome</keyword>
<protein>
    <submittedName>
        <fullName evidence="3">Proline dehydrogenase family protein</fullName>
    </submittedName>
</protein>
<dbReference type="RefSeq" id="WP_386765783.1">
    <property type="nucleotide sequence ID" value="NZ_JBHSTI010000008.1"/>
</dbReference>
<keyword evidence="1" id="KW-0560">Oxidoreductase</keyword>
<accession>A0ABW1T1T3</accession>
<evidence type="ECO:0000313" key="3">
    <source>
        <dbReference type="EMBL" id="MFC6237985.1"/>
    </source>
</evidence>
<reference evidence="4" key="1">
    <citation type="journal article" date="2019" name="Int. J. Syst. Evol. Microbiol.">
        <title>The Global Catalogue of Microorganisms (GCM) 10K type strain sequencing project: providing services to taxonomists for standard genome sequencing and annotation.</title>
        <authorList>
            <consortium name="The Broad Institute Genomics Platform"/>
            <consortium name="The Broad Institute Genome Sequencing Center for Infectious Disease"/>
            <person name="Wu L."/>
            <person name="Ma J."/>
        </authorList>
    </citation>
    <scope>NUCLEOTIDE SEQUENCE [LARGE SCALE GENOMIC DNA]</scope>
    <source>
        <strain evidence="4">CGMCC 4.7317</strain>
    </source>
</reference>
<dbReference type="InterPro" id="IPR029041">
    <property type="entry name" value="FAD-linked_oxidoreductase-like"/>
</dbReference>
<gene>
    <name evidence="3" type="ORF">ACFQGU_08850</name>
</gene>
<name>A0ABW1T1T3_9ACTN</name>
<dbReference type="InterPro" id="IPR015659">
    <property type="entry name" value="Proline_oxidase"/>
</dbReference>
<dbReference type="EMBL" id="JBHSTI010000008">
    <property type="protein sequence ID" value="MFC6237985.1"/>
    <property type="molecule type" value="Genomic_DNA"/>
</dbReference>
<feature type="domain" description="Proline dehydrogenase" evidence="2">
    <location>
        <begin position="44"/>
        <end position="280"/>
    </location>
</feature>
<dbReference type="Pfam" id="PF01619">
    <property type="entry name" value="Pro_dh"/>
    <property type="match status" value="1"/>
</dbReference>
<dbReference type="SUPFAM" id="SSF51730">
    <property type="entry name" value="FAD-linked oxidoreductase"/>
    <property type="match status" value="1"/>
</dbReference>
<dbReference type="Proteomes" id="UP001596138">
    <property type="component" value="Unassembled WGS sequence"/>
</dbReference>
<evidence type="ECO:0000256" key="1">
    <source>
        <dbReference type="ARBA" id="ARBA00023002"/>
    </source>
</evidence>